<evidence type="ECO:0000313" key="3">
    <source>
        <dbReference type="Proteomes" id="UP000233618"/>
    </source>
</evidence>
<dbReference type="Gene3D" id="1.50.10.10">
    <property type="match status" value="1"/>
</dbReference>
<dbReference type="GO" id="GO:0016787">
    <property type="term" value="F:hydrolase activity"/>
    <property type="evidence" value="ECO:0007669"/>
    <property type="project" value="UniProtKB-KW"/>
</dbReference>
<gene>
    <name evidence="2" type="ORF">BZG01_14695</name>
</gene>
<accession>A0A2N3I1E2</accession>
<dbReference type="InterPro" id="IPR052043">
    <property type="entry name" value="PolySaccharide_Degr_Enz"/>
</dbReference>
<dbReference type="PANTHER" id="PTHR33886">
    <property type="entry name" value="UNSATURATED RHAMNOGALACTURONAN HYDROLASE (EUROFUNG)"/>
    <property type="match status" value="1"/>
</dbReference>
<comment type="caution">
    <text evidence="2">The sequence shown here is derived from an EMBL/GenBank/DDBJ whole genome shotgun (WGS) entry which is preliminary data.</text>
</comment>
<dbReference type="InterPro" id="IPR012341">
    <property type="entry name" value="6hp_glycosidase-like_sf"/>
</dbReference>
<dbReference type="InterPro" id="IPR010905">
    <property type="entry name" value="Glyco_hydro_88"/>
</dbReference>
<reference evidence="2 3" key="1">
    <citation type="journal article" date="2017" name="Front. Microbiol.">
        <title>Labilibaculum manganireducens gen. nov., sp. nov. and Labilibaculum filiforme sp. nov., Novel Bacteroidetes Isolated from Subsurface Sediments of the Baltic Sea.</title>
        <authorList>
            <person name="Vandieken V."/>
            <person name="Marshall I.P."/>
            <person name="Niemann H."/>
            <person name="Engelen B."/>
            <person name="Cypionka H."/>
        </authorList>
    </citation>
    <scope>NUCLEOTIDE SEQUENCE [LARGE SCALE GENOMIC DNA]</scope>
    <source>
        <strain evidence="2 3">59.10-2M</strain>
    </source>
</reference>
<evidence type="ECO:0000256" key="1">
    <source>
        <dbReference type="ARBA" id="ARBA00022801"/>
    </source>
</evidence>
<name>A0A2N3I1E2_9BACT</name>
<protein>
    <submittedName>
        <fullName evidence="2">Glycosyl hydrolase family 88</fullName>
    </submittedName>
</protein>
<dbReference type="GO" id="GO:0005975">
    <property type="term" value="P:carbohydrate metabolic process"/>
    <property type="evidence" value="ECO:0007669"/>
    <property type="project" value="InterPro"/>
</dbReference>
<keyword evidence="3" id="KW-1185">Reference proteome</keyword>
<organism evidence="2 3">
    <name type="scientific">Labilibaculum manganireducens</name>
    <dbReference type="NCBI Taxonomy" id="1940525"/>
    <lineage>
        <taxon>Bacteria</taxon>
        <taxon>Pseudomonadati</taxon>
        <taxon>Bacteroidota</taxon>
        <taxon>Bacteroidia</taxon>
        <taxon>Marinilabiliales</taxon>
        <taxon>Marinifilaceae</taxon>
        <taxon>Labilibaculum</taxon>
    </lineage>
</organism>
<dbReference type="AlphaFoldDB" id="A0A2N3I1E2"/>
<dbReference type="RefSeq" id="WP_101310635.1">
    <property type="nucleotide sequence ID" value="NZ_MVDE01000024.1"/>
</dbReference>
<sequence>MKNISFIIILLVFASCKSKPSATGNNQKEEVQKWSVKMADEVMRESDSLIHYLNPKTVKWQYDIAFLGQAIDHLGDIDSKYSRYMEDYVNYFVQEDGGVKGYKIEEYNIDRINPAKNIITLYKRTGEEKYRKALYSFVEQMQNHPKTKSGGFWHKKVYPNQMWLDGIYMASPFLAQYAKEFNTPELFDEVCLQIELIYEKTLDEKTGLLYHAYDESREQRWSNKVTGCAPNFWSRSMGWYVMAIVDVLDYLPENHKDRDKLIALLQNSCEALLKVRDKDSGLWYQVLDQGNREGNYLEGSGSAMFCYAFAKGVSKGYLDKGYQDIANSVFDSIIKNLISTDENGRIKMKDICGGCGLGGNPYRDGSFEYYIREKRVVNDPKGIAPFILAAIELNK</sequence>
<proteinExistence type="predicted"/>
<keyword evidence="1 2" id="KW-0378">Hydrolase</keyword>
<dbReference type="EMBL" id="MVDE01000024">
    <property type="protein sequence ID" value="PKQ64129.1"/>
    <property type="molecule type" value="Genomic_DNA"/>
</dbReference>
<dbReference type="Pfam" id="PF07470">
    <property type="entry name" value="Glyco_hydro_88"/>
    <property type="match status" value="1"/>
</dbReference>
<dbReference type="PANTHER" id="PTHR33886:SF8">
    <property type="entry name" value="UNSATURATED RHAMNOGALACTURONAN HYDROLASE (EUROFUNG)"/>
    <property type="match status" value="1"/>
</dbReference>
<dbReference type="InterPro" id="IPR008928">
    <property type="entry name" value="6-hairpin_glycosidase_sf"/>
</dbReference>
<evidence type="ECO:0000313" key="2">
    <source>
        <dbReference type="EMBL" id="PKQ64129.1"/>
    </source>
</evidence>
<dbReference type="SUPFAM" id="SSF48208">
    <property type="entry name" value="Six-hairpin glycosidases"/>
    <property type="match status" value="1"/>
</dbReference>
<dbReference type="Proteomes" id="UP000233618">
    <property type="component" value="Unassembled WGS sequence"/>
</dbReference>
<dbReference type="PROSITE" id="PS51257">
    <property type="entry name" value="PROKAR_LIPOPROTEIN"/>
    <property type="match status" value="1"/>
</dbReference>